<dbReference type="GO" id="GO:0042790">
    <property type="term" value="P:nucleolar large rRNA transcription by RNA polymerase I"/>
    <property type="evidence" value="ECO:0007669"/>
    <property type="project" value="InterPro"/>
</dbReference>
<dbReference type="EMBL" id="AFWA02000014">
    <property type="protein sequence ID" value="EMR08691.1"/>
    <property type="molecule type" value="Genomic_DNA"/>
</dbReference>
<evidence type="ECO:0008006" key="3">
    <source>
        <dbReference type="Google" id="ProtNLM"/>
    </source>
</evidence>
<dbReference type="GO" id="GO:0000500">
    <property type="term" value="C:RNA polymerase I upstream activating factor complex"/>
    <property type="evidence" value="ECO:0007669"/>
    <property type="project" value="InterPro"/>
</dbReference>
<evidence type="ECO:0000313" key="1">
    <source>
        <dbReference type="EMBL" id="EMR08691.1"/>
    </source>
</evidence>
<comment type="caution">
    <text evidence="1">The sequence shown here is derived from an EMBL/GenBank/DDBJ whole genome shotgun (WGS) entry which is preliminary data.</text>
</comment>
<dbReference type="RefSeq" id="XP_007874906.1">
    <property type="nucleotide sequence ID" value="XM_007876715.1"/>
</dbReference>
<dbReference type="GO" id="GO:0001181">
    <property type="term" value="F:RNA polymerase I general transcription initiation factor activity"/>
    <property type="evidence" value="ECO:0007669"/>
    <property type="project" value="TreeGrafter"/>
</dbReference>
<dbReference type="STRING" id="1069680.M7NNI7"/>
<dbReference type="PANTHER" id="PTHR28079">
    <property type="entry name" value="RNA POLYMERASE I-SPECIFIC TRANSCRIPTION INITIATION FACTOR RRN5"/>
    <property type="match status" value="1"/>
</dbReference>
<dbReference type="eggNOG" id="ENOG502RY38">
    <property type="taxonomic scope" value="Eukaryota"/>
</dbReference>
<reference evidence="2" key="1">
    <citation type="journal article" date="2016" name="Nat. Commun.">
        <title>Genome analysis of three Pneumocystis species reveals adaptation mechanisms to life exclusively in mammalian hosts.</title>
        <authorList>
            <person name="Ma L."/>
            <person name="Chen Z."/>
            <person name="Huang D.W."/>
            <person name="Kutty G."/>
            <person name="Ishihara M."/>
            <person name="Wang H."/>
            <person name="Abouelleil A."/>
            <person name="Bishop L."/>
            <person name="Davey E."/>
            <person name="Deng R."/>
            <person name="Deng X."/>
            <person name="Fan L."/>
            <person name="Fantoni G."/>
            <person name="Fitzgerald M."/>
            <person name="Gogineni E."/>
            <person name="Goldberg J.M."/>
            <person name="Handley G."/>
            <person name="Hu X."/>
            <person name="Huber C."/>
            <person name="Jiao X."/>
            <person name="Jones K."/>
            <person name="Levin J.Z."/>
            <person name="Liu Y."/>
            <person name="Macdonald P."/>
            <person name="Melnikov A."/>
            <person name="Raley C."/>
            <person name="Sassi M."/>
            <person name="Sherman B.T."/>
            <person name="Song X."/>
            <person name="Sykes S."/>
            <person name="Tran B."/>
            <person name="Walsh L."/>
            <person name="Xia Y."/>
            <person name="Yang J."/>
            <person name="Young S."/>
            <person name="Zeng Q."/>
            <person name="Zheng X."/>
            <person name="Stephens R."/>
            <person name="Nusbaum C."/>
            <person name="Birren B.W."/>
            <person name="Azadi P."/>
            <person name="Lempicki R.A."/>
            <person name="Cuomo C.A."/>
            <person name="Kovacs J.A."/>
        </authorList>
    </citation>
    <scope>NUCLEOTIDE SEQUENCE [LARGE SCALE GENOMIC DNA]</scope>
    <source>
        <strain evidence="2">B123</strain>
    </source>
</reference>
<dbReference type="HOGENOM" id="CLU_518871_0_0_1"/>
<evidence type="ECO:0000313" key="2">
    <source>
        <dbReference type="Proteomes" id="UP000011958"/>
    </source>
</evidence>
<sequence length="525" mass="61583">MIKKLDNFDKELCKNEKKIIISNEVTSNEKKMDGFVRLKGLFRRRSMFRMTVFRKRRLKSRCIPEHINPVYLQLLNQTIKEIGEDRDVGIMRNILESSEINGEIWTSLEKERFFKSLSRRSRHNPEDIARDIGSKSVMQVIGYMNILDEELKAFRLFCEGNGKEIVSFRHIPAAMEMSDEWINIEEKEAKKIQEFTDKIQEKQEKLTWGPEWSFLENKKTNEIEIAWDYVSESFSSIQEPLLKVSPEICFLRPKSFIELSEKLFFNRDTEFFSKEVVLYRTTLVHMYELARRLTQRLVQMAHFIALSRLRAERSSNFHSQYVVRSKDVLVAVDILGINRNSDEYWLNLPRRIEMTVLNETGQKLDFDAIKNKLSKIPLSTIRRRAKGVHLCNNFSGIEDNYIHLEDNSSAISFISDNSQVSNNENTSSDMDELSPILNDQENVSFNTNDDSSFVALENLDDEQTEEMLMKTEDNFLEVLDARKSAVDERELWRKLSYFYKSKKNNVSLANCSSQLEKLEAILRSI</sequence>
<proteinExistence type="predicted"/>
<dbReference type="GO" id="GO:0000182">
    <property type="term" value="F:rDNA binding"/>
    <property type="evidence" value="ECO:0007669"/>
    <property type="project" value="TreeGrafter"/>
</dbReference>
<keyword evidence="2" id="KW-1185">Reference proteome</keyword>
<dbReference type="VEuPathDB" id="FungiDB:PNEG_02869"/>
<gene>
    <name evidence="1" type="ORF">PNEG_02869</name>
</gene>
<organism evidence="1 2">
    <name type="scientific">Pneumocystis murina (strain B123)</name>
    <name type="common">Mouse pneumocystis pneumonia agent</name>
    <name type="synonym">Pneumocystis carinii f. sp. muris</name>
    <dbReference type="NCBI Taxonomy" id="1069680"/>
    <lineage>
        <taxon>Eukaryota</taxon>
        <taxon>Fungi</taxon>
        <taxon>Dikarya</taxon>
        <taxon>Ascomycota</taxon>
        <taxon>Taphrinomycotina</taxon>
        <taxon>Pneumocystomycetes</taxon>
        <taxon>Pneumocystaceae</taxon>
        <taxon>Pneumocystis</taxon>
    </lineage>
</organism>
<name>M7NNI7_PNEMU</name>
<accession>M7NNI7</accession>
<protein>
    <recommendedName>
        <fullName evidence="3">Myb-like domain-containing protein</fullName>
    </recommendedName>
</protein>
<dbReference type="AlphaFoldDB" id="M7NNI7"/>
<dbReference type="OrthoDB" id="2240312at2759"/>
<dbReference type="OMA" id="LEYYSEW"/>
<dbReference type="GO" id="GO:0006361">
    <property type="term" value="P:transcription initiation at RNA polymerase I promoter"/>
    <property type="evidence" value="ECO:0007669"/>
    <property type="project" value="TreeGrafter"/>
</dbReference>
<dbReference type="PANTHER" id="PTHR28079:SF1">
    <property type="entry name" value="RNA POLYMERASE I-SPECIFIC TRANSCRIPTION INITIATION FACTOR RRN5"/>
    <property type="match status" value="1"/>
</dbReference>
<dbReference type="InterPro" id="IPR039601">
    <property type="entry name" value="Rrn5"/>
</dbReference>
<dbReference type="Proteomes" id="UP000011958">
    <property type="component" value="Unassembled WGS sequence"/>
</dbReference>
<dbReference type="GeneID" id="19896556"/>